<dbReference type="EMBL" id="ML210536">
    <property type="protein sequence ID" value="TFK17286.1"/>
    <property type="molecule type" value="Genomic_DNA"/>
</dbReference>
<protein>
    <submittedName>
        <fullName evidence="2">Uncharacterized protein</fullName>
    </submittedName>
</protein>
<name>A0A5C3KB19_COPMA</name>
<proteinExistence type="predicted"/>
<accession>A0A5C3KB19</accession>
<evidence type="ECO:0000313" key="3">
    <source>
        <dbReference type="Proteomes" id="UP000307440"/>
    </source>
</evidence>
<feature type="compositionally biased region" description="Basic and acidic residues" evidence="1">
    <location>
        <begin position="25"/>
        <end position="43"/>
    </location>
</feature>
<gene>
    <name evidence="2" type="ORF">FA15DRAFT_710956</name>
</gene>
<dbReference type="Proteomes" id="UP000307440">
    <property type="component" value="Unassembled WGS sequence"/>
</dbReference>
<feature type="region of interest" description="Disordered" evidence="1">
    <location>
        <begin position="101"/>
        <end position="140"/>
    </location>
</feature>
<evidence type="ECO:0000256" key="1">
    <source>
        <dbReference type="SAM" id="MobiDB-lite"/>
    </source>
</evidence>
<keyword evidence="3" id="KW-1185">Reference proteome</keyword>
<feature type="compositionally biased region" description="Polar residues" evidence="1">
    <location>
        <begin position="14"/>
        <end position="24"/>
    </location>
</feature>
<feature type="compositionally biased region" description="Polar residues" evidence="1">
    <location>
        <begin position="121"/>
        <end position="132"/>
    </location>
</feature>
<organism evidence="2 3">
    <name type="scientific">Coprinopsis marcescibilis</name>
    <name type="common">Agaric fungus</name>
    <name type="synonym">Psathyrella marcescibilis</name>
    <dbReference type="NCBI Taxonomy" id="230819"/>
    <lineage>
        <taxon>Eukaryota</taxon>
        <taxon>Fungi</taxon>
        <taxon>Dikarya</taxon>
        <taxon>Basidiomycota</taxon>
        <taxon>Agaricomycotina</taxon>
        <taxon>Agaricomycetes</taxon>
        <taxon>Agaricomycetidae</taxon>
        <taxon>Agaricales</taxon>
        <taxon>Agaricineae</taxon>
        <taxon>Psathyrellaceae</taxon>
        <taxon>Coprinopsis</taxon>
    </lineage>
</organism>
<feature type="region of interest" description="Disordered" evidence="1">
    <location>
        <begin position="1"/>
        <end position="82"/>
    </location>
</feature>
<sequence>MITSLKAGSDKAGKTTQAAQQLGERQSRQDDTGSTRAGGDKGSKTMQQHKGQGDKAGKTKWAAQGPGGQSRQEDTHIARRRRSTRVQALTSHVRLAVTNEAGGRGCELSHRTMAGGDEPSGRTQARTLTSQEGGVMKRAG</sequence>
<reference evidence="2 3" key="1">
    <citation type="journal article" date="2019" name="Nat. Ecol. Evol.">
        <title>Megaphylogeny resolves global patterns of mushroom evolution.</title>
        <authorList>
            <person name="Varga T."/>
            <person name="Krizsan K."/>
            <person name="Foldi C."/>
            <person name="Dima B."/>
            <person name="Sanchez-Garcia M."/>
            <person name="Sanchez-Ramirez S."/>
            <person name="Szollosi G.J."/>
            <person name="Szarkandi J.G."/>
            <person name="Papp V."/>
            <person name="Albert L."/>
            <person name="Andreopoulos W."/>
            <person name="Angelini C."/>
            <person name="Antonin V."/>
            <person name="Barry K.W."/>
            <person name="Bougher N.L."/>
            <person name="Buchanan P."/>
            <person name="Buyck B."/>
            <person name="Bense V."/>
            <person name="Catcheside P."/>
            <person name="Chovatia M."/>
            <person name="Cooper J."/>
            <person name="Damon W."/>
            <person name="Desjardin D."/>
            <person name="Finy P."/>
            <person name="Geml J."/>
            <person name="Haridas S."/>
            <person name="Hughes K."/>
            <person name="Justo A."/>
            <person name="Karasinski D."/>
            <person name="Kautmanova I."/>
            <person name="Kiss B."/>
            <person name="Kocsube S."/>
            <person name="Kotiranta H."/>
            <person name="LaButti K.M."/>
            <person name="Lechner B.E."/>
            <person name="Liimatainen K."/>
            <person name="Lipzen A."/>
            <person name="Lukacs Z."/>
            <person name="Mihaltcheva S."/>
            <person name="Morgado L.N."/>
            <person name="Niskanen T."/>
            <person name="Noordeloos M.E."/>
            <person name="Ohm R.A."/>
            <person name="Ortiz-Santana B."/>
            <person name="Ovrebo C."/>
            <person name="Racz N."/>
            <person name="Riley R."/>
            <person name="Savchenko A."/>
            <person name="Shiryaev A."/>
            <person name="Soop K."/>
            <person name="Spirin V."/>
            <person name="Szebenyi C."/>
            <person name="Tomsovsky M."/>
            <person name="Tulloss R.E."/>
            <person name="Uehling J."/>
            <person name="Grigoriev I.V."/>
            <person name="Vagvolgyi C."/>
            <person name="Papp T."/>
            <person name="Martin F.M."/>
            <person name="Miettinen O."/>
            <person name="Hibbett D.S."/>
            <person name="Nagy L.G."/>
        </authorList>
    </citation>
    <scope>NUCLEOTIDE SEQUENCE [LARGE SCALE GENOMIC DNA]</scope>
    <source>
        <strain evidence="2 3">CBS 121175</strain>
    </source>
</reference>
<evidence type="ECO:0000313" key="2">
    <source>
        <dbReference type="EMBL" id="TFK17286.1"/>
    </source>
</evidence>
<dbReference type="AlphaFoldDB" id="A0A5C3KB19"/>